<accession>A0A1G2TJD9</accession>
<protein>
    <submittedName>
        <fullName evidence="3">Uncharacterized protein</fullName>
    </submittedName>
</protein>
<evidence type="ECO:0000313" key="3">
    <source>
        <dbReference type="EMBL" id="OHA96799.1"/>
    </source>
</evidence>
<reference evidence="3 4" key="1">
    <citation type="journal article" date="2016" name="Nat. Commun.">
        <title>Thousands of microbial genomes shed light on interconnected biogeochemical processes in an aquifer system.</title>
        <authorList>
            <person name="Anantharaman K."/>
            <person name="Brown C.T."/>
            <person name="Hug L.A."/>
            <person name="Sharon I."/>
            <person name="Castelle C.J."/>
            <person name="Probst A.J."/>
            <person name="Thomas B.C."/>
            <person name="Singh A."/>
            <person name="Wilkins M.J."/>
            <person name="Karaoz U."/>
            <person name="Brodie E.L."/>
            <person name="Williams K.H."/>
            <person name="Hubbard S.S."/>
            <person name="Banfield J.F."/>
        </authorList>
    </citation>
    <scope>NUCLEOTIDE SEQUENCE [LARGE SCALE GENOMIC DNA]</scope>
</reference>
<feature type="transmembrane region" description="Helical" evidence="2">
    <location>
        <begin position="61"/>
        <end position="79"/>
    </location>
</feature>
<keyword evidence="2" id="KW-0812">Transmembrane</keyword>
<evidence type="ECO:0000256" key="2">
    <source>
        <dbReference type="SAM" id="Phobius"/>
    </source>
</evidence>
<dbReference type="EMBL" id="MHVR01000004">
    <property type="protein sequence ID" value="OHA96799.1"/>
    <property type="molecule type" value="Genomic_DNA"/>
</dbReference>
<gene>
    <name evidence="3" type="ORF">A3C70_00390</name>
</gene>
<keyword evidence="2" id="KW-1133">Transmembrane helix</keyword>
<evidence type="ECO:0000256" key="1">
    <source>
        <dbReference type="SAM" id="MobiDB-lite"/>
    </source>
</evidence>
<keyword evidence="2" id="KW-0472">Membrane</keyword>
<evidence type="ECO:0000313" key="4">
    <source>
        <dbReference type="Proteomes" id="UP000178175"/>
    </source>
</evidence>
<organism evidence="3 4">
    <name type="scientific">Candidatus Zambryskibacteria bacterium RIFCSPHIGHO2_02_FULL_43_14</name>
    <dbReference type="NCBI Taxonomy" id="1802748"/>
    <lineage>
        <taxon>Bacteria</taxon>
        <taxon>Candidatus Zambryskiibacteriota</taxon>
    </lineage>
</organism>
<proteinExistence type="predicted"/>
<comment type="caution">
    <text evidence="3">The sequence shown here is derived from an EMBL/GenBank/DDBJ whole genome shotgun (WGS) entry which is preliminary data.</text>
</comment>
<dbReference type="AlphaFoldDB" id="A0A1G2TJD9"/>
<name>A0A1G2TJD9_9BACT</name>
<feature type="region of interest" description="Disordered" evidence="1">
    <location>
        <begin position="83"/>
        <end position="104"/>
    </location>
</feature>
<feature type="transmembrane region" description="Helical" evidence="2">
    <location>
        <begin position="14"/>
        <end position="32"/>
    </location>
</feature>
<sequence>MSALVAWHLVPFEVLQLPIALLMGGSVVGIAYQRHSLRWKITTIAIGMPAAFVLITNLTKITILIELIVLLIIAYKLFVHKDNSDSSDSKEHVHELEEQMKQCC</sequence>
<dbReference type="Proteomes" id="UP000178175">
    <property type="component" value="Unassembled WGS sequence"/>
</dbReference>